<gene>
    <name evidence="3" type="ORF">Sdiek1_1916</name>
</gene>
<evidence type="ECO:0000256" key="1">
    <source>
        <dbReference type="ARBA" id="ARBA00009677"/>
    </source>
</evidence>
<dbReference type="EMBL" id="CP021416">
    <property type="protein sequence ID" value="ARU49075.1"/>
    <property type="molecule type" value="Genomic_DNA"/>
</dbReference>
<dbReference type="InterPro" id="IPR010930">
    <property type="entry name" value="Flg_bb/hook_C_dom"/>
</dbReference>
<organism evidence="3 4">
    <name type="scientific">Sulfurospirillum diekertiae</name>
    <dbReference type="NCBI Taxonomy" id="1854492"/>
    <lineage>
        <taxon>Bacteria</taxon>
        <taxon>Pseudomonadati</taxon>
        <taxon>Campylobacterota</taxon>
        <taxon>Epsilonproteobacteria</taxon>
        <taxon>Campylobacterales</taxon>
        <taxon>Sulfurospirillaceae</taxon>
        <taxon>Sulfurospirillum</taxon>
    </lineage>
</organism>
<accession>A0A1Y0HP11</accession>
<dbReference type="OrthoDB" id="7357187at2"/>
<protein>
    <recommendedName>
        <fullName evidence="2">Flagellar basal-body/hook protein C-terminal domain-containing protein</fullName>
    </recommendedName>
</protein>
<reference evidence="4" key="1">
    <citation type="submission" date="2017-05" db="EMBL/GenBank/DDBJ databases">
        <title>Dechlorination kinetics govern the competition between two new strains of the genus Sulfurospirillum.</title>
        <authorList>
            <person name="Buttet G.F."/>
            <person name="Murray A.M."/>
            <person name="Goris T."/>
            <person name="Burion M."/>
            <person name="Lin B."/>
            <person name="Rolle M."/>
            <person name="Maillard J."/>
        </authorList>
    </citation>
    <scope>NUCLEOTIDE SEQUENCE [LARGE SCALE GENOMIC DNA]</scope>
    <source>
        <strain evidence="4">SL2-1</strain>
    </source>
</reference>
<evidence type="ECO:0000313" key="3">
    <source>
        <dbReference type="EMBL" id="ARU49075.1"/>
    </source>
</evidence>
<dbReference type="RefSeq" id="WP_087438876.1">
    <property type="nucleotide sequence ID" value="NZ_CP021416.1"/>
</dbReference>
<sequence length="93" mass="10111">MQINATAMTAMSNWMNNSAQNVANVNTDNYNATQTTITNQNDAIVAQSSKSTNGTDLTTEFTDQIAIDKSFKANVETIKTQNEMLGSLLDMKA</sequence>
<feature type="domain" description="Flagellar basal-body/hook protein C-terminal" evidence="2">
    <location>
        <begin position="54"/>
        <end position="91"/>
    </location>
</feature>
<dbReference type="KEGG" id="suls:Sdiek1_1916"/>
<evidence type="ECO:0000259" key="2">
    <source>
        <dbReference type="Pfam" id="PF06429"/>
    </source>
</evidence>
<dbReference type="Proteomes" id="UP000196005">
    <property type="component" value="Chromosome"/>
</dbReference>
<keyword evidence="4" id="KW-1185">Reference proteome</keyword>
<comment type="similarity">
    <text evidence="1">Belongs to the flagella basal body rod proteins family.</text>
</comment>
<dbReference type="Pfam" id="PF06429">
    <property type="entry name" value="Flg_bbr_C"/>
    <property type="match status" value="1"/>
</dbReference>
<evidence type="ECO:0000313" key="4">
    <source>
        <dbReference type="Proteomes" id="UP000196005"/>
    </source>
</evidence>
<proteinExistence type="inferred from homology"/>
<name>A0A1Y0HP11_9BACT</name>
<dbReference type="AlphaFoldDB" id="A0A1Y0HP11"/>